<dbReference type="EMBL" id="ASXJ01000337">
    <property type="protein sequence ID" value="ERM00189.1"/>
    <property type="molecule type" value="Genomic_DNA"/>
</dbReference>
<dbReference type="AlphaFoldDB" id="U4V685"/>
<accession>U4V685</accession>
<organism evidence="1 2">
    <name type="scientific">Brucella intermedia 229E</name>
    <dbReference type="NCBI Taxonomy" id="1337887"/>
    <lineage>
        <taxon>Bacteria</taxon>
        <taxon>Pseudomonadati</taxon>
        <taxon>Pseudomonadota</taxon>
        <taxon>Alphaproteobacteria</taxon>
        <taxon>Hyphomicrobiales</taxon>
        <taxon>Brucellaceae</taxon>
        <taxon>Brucella/Ochrobactrum group</taxon>
        <taxon>Brucella</taxon>
    </lineage>
</organism>
<dbReference type="Proteomes" id="UP000016842">
    <property type="component" value="Unassembled WGS sequence"/>
</dbReference>
<evidence type="ECO:0000313" key="1">
    <source>
        <dbReference type="EMBL" id="ERM00189.1"/>
    </source>
</evidence>
<name>U4V685_9HYPH</name>
<gene>
    <name evidence="1" type="ORF">Q644_06615</name>
</gene>
<protein>
    <submittedName>
        <fullName evidence="1">Uncharacterized protein</fullName>
    </submittedName>
</protein>
<reference evidence="1 2" key="1">
    <citation type="journal article" date="2014" name="FEMS Microbiol. Lett.">
        <title>Genome sequencing analysis reveals virulence-related gene content of Ochrobactrum intermedium strain 229E, a urease-positive strain isolated from the human gastric niche.</title>
        <authorList>
            <person name="Kulkarni G.J."/>
            <person name="Shetty S."/>
            <person name="Dharne M.S."/>
            <person name="Shouche Y.S."/>
        </authorList>
    </citation>
    <scope>NUCLEOTIDE SEQUENCE [LARGE SCALE GENOMIC DNA]</scope>
    <source>
        <strain evidence="1 2">229E</strain>
    </source>
</reference>
<evidence type="ECO:0000313" key="2">
    <source>
        <dbReference type="Proteomes" id="UP000016842"/>
    </source>
</evidence>
<proteinExistence type="predicted"/>
<sequence length="29" mass="3329">MSDMERMDDGRASAFDEYVEALVKVIGHR</sequence>
<comment type="caution">
    <text evidence="1">The sequence shown here is derived from an EMBL/GenBank/DDBJ whole genome shotgun (WGS) entry which is preliminary data.</text>
</comment>